<evidence type="ECO:0000313" key="2">
    <source>
        <dbReference type="Proteomes" id="UP000190188"/>
    </source>
</evidence>
<dbReference type="Gene3D" id="3.40.50.720">
    <property type="entry name" value="NAD(P)-binding Rossmann-like Domain"/>
    <property type="match status" value="1"/>
</dbReference>
<reference evidence="1 2" key="1">
    <citation type="submission" date="2017-01" db="EMBL/GenBank/DDBJ databases">
        <title>Genome analysis of Paenibacillus selenitrireducens ES3-24.</title>
        <authorList>
            <person name="Xu D."/>
            <person name="Yao R."/>
            <person name="Zheng S."/>
        </authorList>
    </citation>
    <scope>NUCLEOTIDE SEQUENCE [LARGE SCALE GENOMIC DNA]</scope>
    <source>
        <strain evidence="1 2">ES3-24</strain>
    </source>
</reference>
<evidence type="ECO:0008006" key="3">
    <source>
        <dbReference type="Google" id="ProtNLM"/>
    </source>
</evidence>
<dbReference type="SUPFAM" id="SSF51735">
    <property type="entry name" value="NAD(P)-binding Rossmann-fold domains"/>
    <property type="match status" value="1"/>
</dbReference>
<keyword evidence="2" id="KW-1185">Reference proteome</keyword>
<dbReference type="Proteomes" id="UP000190188">
    <property type="component" value="Unassembled WGS sequence"/>
</dbReference>
<protein>
    <recommendedName>
        <fullName evidence="3">Short-chain dehydrogenase</fullName>
    </recommendedName>
</protein>
<dbReference type="EMBL" id="MSZX01000013">
    <property type="protein sequence ID" value="OPA73902.1"/>
    <property type="molecule type" value="Genomic_DNA"/>
</dbReference>
<gene>
    <name evidence="1" type="ORF">BVG16_26025</name>
</gene>
<organism evidence="1 2">
    <name type="scientific">Paenibacillus selenitireducens</name>
    <dbReference type="NCBI Taxonomy" id="1324314"/>
    <lineage>
        <taxon>Bacteria</taxon>
        <taxon>Bacillati</taxon>
        <taxon>Bacillota</taxon>
        <taxon>Bacilli</taxon>
        <taxon>Bacillales</taxon>
        <taxon>Paenibacillaceae</taxon>
        <taxon>Paenibacillus</taxon>
    </lineage>
</organism>
<comment type="caution">
    <text evidence="1">The sequence shown here is derived from an EMBL/GenBank/DDBJ whole genome shotgun (WGS) entry which is preliminary data.</text>
</comment>
<dbReference type="RefSeq" id="WP_078502131.1">
    <property type="nucleotide sequence ID" value="NZ_MSZX01000013.1"/>
</dbReference>
<accession>A0A1T2X210</accession>
<dbReference type="STRING" id="1324314.BVG16_26025"/>
<dbReference type="AlphaFoldDB" id="A0A1T2X210"/>
<name>A0A1T2X210_9BACL</name>
<evidence type="ECO:0000313" key="1">
    <source>
        <dbReference type="EMBL" id="OPA73902.1"/>
    </source>
</evidence>
<proteinExistence type="predicted"/>
<dbReference type="InterPro" id="IPR036291">
    <property type="entry name" value="NAD(P)-bd_dom_sf"/>
</dbReference>
<sequence length="65" mass="7379">MVWCAIVTGADRGVGLALVRRLLMDGYHVFAGRYMEALSDSDDLQKQYKDQLQVMKLISEEMKAL</sequence>